<gene>
    <name evidence="7" type="ORF">GPM918_LOCUS33526</name>
    <name evidence="8" type="ORF">SRO942_LOCUS34208</name>
</gene>
<evidence type="ECO:0000256" key="1">
    <source>
        <dbReference type="ARBA" id="ARBA00004141"/>
    </source>
</evidence>
<feature type="transmembrane region" description="Helical" evidence="5">
    <location>
        <begin position="328"/>
        <end position="345"/>
    </location>
</feature>
<evidence type="ECO:0000256" key="3">
    <source>
        <dbReference type="ARBA" id="ARBA00022989"/>
    </source>
</evidence>
<organism evidence="7 9">
    <name type="scientific">Didymodactylos carnosus</name>
    <dbReference type="NCBI Taxonomy" id="1234261"/>
    <lineage>
        <taxon>Eukaryota</taxon>
        <taxon>Metazoa</taxon>
        <taxon>Spiralia</taxon>
        <taxon>Gnathifera</taxon>
        <taxon>Rotifera</taxon>
        <taxon>Eurotatoria</taxon>
        <taxon>Bdelloidea</taxon>
        <taxon>Philodinida</taxon>
        <taxon>Philodinidae</taxon>
        <taxon>Didymodactylos</taxon>
    </lineage>
</organism>
<dbReference type="PROSITE" id="PS50850">
    <property type="entry name" value="MFS"/>
    <property type="match status" value="1"/>
</dbReference>
<dbReference type="Proteomes" id="UP000663829">
    <property type="component" value="Unassembled WGS sequence"/>
</dbReference>
<sequence length="479" mass="53411">MGPMSSGPLESAYGTFVRRDQHEISITPVETVTVIPQHFITYKRRWLYLFVICLANLSNAILWINFASIADFTAQYYSVSYTSVNWLSLIFMVVCTIFTLLSTWKIDRFGIRFGILTGIWLNLVGSFIRCISTWGFVGMKAKYPVVFIGQFVCAYAQTFILFIPTKFAFIWFPDSQRTLANSLCFAMNYFGIFLGTVLPPFIVDHANKMPLLLYVSLAPALLAAVLSLTIRSGEPPTPSCLSSTDVKVPYKLLLKSKSYLILFGTVGLGLSNNNTLSTLLQQIMCPFGYDDISVGLCIGSFILCGLTGCIIFGYIADRTKKLEEVTKIEYTLGVVSLMILGLFIINGVPSYLLYIIFGLSGFAMAPVLPLSLDLCLECTHPIPEATVVGIFLIASQIGSIISILILPFFTRSLSSFQEAHQKCASLHQEIRDYTIPLYILAIISAVFVILFIIFFKSENRRQRKDDESSSHTTALNNNE</sequence>
<feature type="transmembrane region" description="Helical" evidence="5">
    <location>
        <begin position="435"/>
        <end position="455"/>
    </location>
</feature>
<keyword evidence="4 5" id="KW-0472">Membrane</keyword>
<dbReference type="InterPro" id="IPR049680">
    <property type="entry name" value="FLVCR1-2_SLC49-like"/>
</dbReference>
<accession>A0A815LMF8</accession>
<dbReference type="InterPro" id="IPR020846">
    <property type="entry name" value="MFS_dom"/>
</dbReference>
<evidence type="ECO:0000256" key="4">
    <source>
        <dbReference type="ARBA" id="ARBA00023136"/>
    </source>
</evidence>
<evidence type="ECO:0000313" key="7">
    <source>
        <dbReference type="EMBL" id="CAF1412349.1"/>
    </source>
</evidence>
<feature type="domain" description="Major facilitator superfamily (MFS) profile" evidence="6">
    <location>
        <begin position="48"/>
        <end position="460"/>
    </location>
</feature>
<dbReference type="AlphaFoldDB" id="A0A815LMF8"/>
<dbReference type="EMBL" id="CAJOBC010083342">
    <property type="protein sequence ID" value="CAF4300145.1"/>
    <property type="molecule type" value="Genomic_DNA"/>
</dbReference>
<proteinExistence type="predicted"/>
<feature type="transmembrane region" description="Helical" evidence="5">
    <location>
        <begin position="351"/>
        <end position="375"/>
    </location>
</feature>
<dbReference type="Pfam" id="PF07690">
    <property type="entry name" value="MFS_1"/>
    <property type="match status" value="1"/>
</dbReference>
<keyword evidence="2 5" id="KW-0812">Transmembrane</keyword>
<dbReference type="GO" id="GO:0016020">
    <property type="term" value="C:membrane"/>
    <property type="evidence" value="ECO:0007669"/>
    <property type="project" value="UniProtKB-SubCell"/>
</dbReference>
<evidence type="ECO:0000313" key="9">
    <source>
        <dbReference type="Proteomes" id="UP000663829"/>
    </source>
</evidence>
<dbReference type="GO" id="GO:0022857">
    <property type="term" value="F:transmembrane transporter activity"/>
    <property type="evidence" value="ECO:0007669"/>
    <property type="project" value="InterPro"/>
</dbReference>
<evidence type="ECO:0000259" key="6">
    <source>
        <dbReference type="PROSITE" id="PS50850"/>
    </source>
</evidence>
<dbReference type="Gene3D" id="1.20.1250.20">
    <property type="entry name" value="MFS general substrate transporter like domains"/>
    <property type="match status" value="2"/>
</dbReference>
<name>A0A815LMF8_9BILA</name>
<dbReference type="InterPro" id="IPR011701">
    <property type="entry name" value="MFS"/>
</dbReference>
<dbReference type="OrthoDB" id="422206at2759"/>
<feature type="transmembrane region" description="Helical" evidence="5">
    <location>
        <begin position="143"/>
        <end position="163"/>
    </location>
</feature>
<feature type="transmembrane region" description="Helical" evidence="5">
    <location>
        <begin position="292"/>
        <end position="316"/>
    </location>
</feature>
<dbReference type="EMBL" id="CAJNOQ010017920">
    <property type="protein sequence ID" value="CAF1412349.1"/>
    <property type="molecule type" value="Genomic_DNA"/>
</dbReference>
<feature type="transmembrane region" description="Helical" evidence="5">
    <location>
        <begin position="113"/>
        <end position="137"/>
    </location>
</feature>
<feature type="transmembrane region" description="Helical" evidence="5">
    <location>
        <begin position="183"/>
        <end position="203"/>
    </location>
</feature>
<dbReference type="InterPro" id="IPR036259">
    <property type="entry name" value="MFS_trans_sf"/>
</dbReference>
<protein>
    <recommendedName>
        <fullName evidence="6">Major facilitator superfamily (MFS) profile domain-containing protein</fullName>
    </recommendedName>
</protein>
<dbReference type="PANTHER" id="PTHR10924:SF6">
    <property type="entry name" value="SOLUTE CARRIER FAMILY 49 MEMBER A3"/>
    <property type="match status" value="1"/>
</dbReference>
<feature type="transmembrane region" description="Helical" evidence="5">
    <location>
        <begin position="209"/>
        <end position="230"/>
    </location>
</feature>
<comment type="subcellular location">
    <subcellularLocation>
        <location evidence="1">Membrane</location>
        <topology evidence="1">Multi-pass membrane protein</topology>
    </subcellularLocation>
</comment>
<reference evidence="7" key="1">
    <citation type="submission" date="2021-02" db="EMBL/GenBank/DDBJ databases">
        <authorList>
            <person name="Nowell W R."/>
        </authorList>
    </citation>
    <scope>NUCLEOTIDE SEQUENCE</scope>
</reference>
<feature type="transmembrane region" description="Helical" evidence="5">
    <location>
        <begin position="84"/>
        <end position="101"/>
    </location>
</feature>
<dbReference type="SUPFAM" id="SSF103473">
    <property type="entry name" value="MFS general substrate transporter"/>
    <property type="match status" value="1"/>
</dbReference>
<evidence type="ECO:0000256" key="5">
    <source>
        <dbReference type="SAM" id="Phobius"/>
    </source>
</evidence>
<dbReference type="Proteomes" id="UP000681722">
    <property type="component" value="Unassembled WGS sequence"/>
</dbReference>
<comment type="caution">
    <text evidence="7">The sequence shown here is derived from an EMBL/GenBank/DDBJ whole genome shotgun (WGS) entry which is preliminary data.</text>
</comment>
<keyword evidence="3 5" id="KW-1133">Transmembrane helix</keyword>
<keyword evidence="9" id="KW-1185">Reference proteome</keyword>
<evidence type="ECO:0000313" key="8">
    <source>
        <dbReference type="EMBL" id="CAF4300145.1"/>
    </source>
</evidence>
<feature type="transmembrane region" description="Helical" evidence="5">
    <location>
        <begin position="387"/>
        <end position="409"/>
    </location>
</feature>
<feature type="transmembrane region" description="Helical" evidence="5">
    <location>
        <begin position="46"/>
        <end position="64"/>
    </location>
</feature>
<evidence type="ECO:0000256" key="2">
    <source>
        <dbReference type="ARBA" id="ARBA00022692"/>
    </source>
</evidence>
<dbReference type="PANTHER" id="PTHR10924">
    <property type="entry name" value="MAJOR FACILITATOR SUPERFAMILY PROTEIN-RELATED"/>
    <property type="match status" value="1"/>
</dbReference>